<evidence type="ECO:0000313" key="1">
    <source>
        <dbReference type="EMBL" id="MDZ5760650.1"/>
    </source>
</evidence>
<protein>
    <submittedName>
        <fullName evidence="1">Uncharacterized protein</fullName>
    </submittedName>
</protein>
<dbReference type="Proteomes" id="UP001290462">
    <property type="component" value="Unassembled WGS sequence"/>
</dbReference>
<sequence length="180" mass="20404">MADIKSFNIFGASGSKNQGLEKIKQEAEAKKQATKISNTKPVPIIDKKVTTVKTNATRNKKNIKGAGAPIRNFDRVFVASQPLKLSALLNTTSRTLTEKYMSEYTRDELLRKALNDYIKLNMTKEDKKALLNDILKDLEFYREKNPTLPQIDEQGNVVKTIEEIEKETESQLKKSWGIAE</sequence>
<comment type="caution">
    <text evidence="1">The sequence shown here is derived from an EMBL/GenBank/DDBJ whole genome shotgun (WGS) entry which is preliminary data.</text>
</comment>
<organism evidence="1 2">
    <name type="scientific">Carnobacterium maltaromaticum</name>
    <name type="common">Carnobacterium piscicola</name>
    <dbReference type="NCBI Taxonomy" id="2751"/>
    <lineage>
        <taxon>Bacteria</taxon>
        <taxon>Bacillati</taxon>
        <taxon>Bacillota</taxon>
        <taxon>Bacilli</taxon>
        <taxon>Lactobacillales</taxon>
        <taxon>Carnobacteriaceae</taxon>
        <taxon>Carnobacterium</taxon>
    </lineage>
</organism>
<dbReference type="EMBL" id="JAVBVO010000024">
    <property type="protein sequence ID" value="MDZ5760650.1"/>
    <property type="molecule type" value="Genomic_DNA"/>
</dbReference>
<name>A0AAW9K4E5_CARML</name>
<dbReference type="RefSeq" id="WP_322809817.1">
    <property type="nucleotide sequence ID" value="NZ_JAVBVO010000024.1"/>
</dbReference>
<accession>A0AAW9K4E5</accession>
<reference evidence="1" key="1">
    <citation type="submission" date="2023-08" db="EMBL/GenBank/DDBJ databases">
        <title>Genomic characterization of piscicolin 126 produced by Carnobacterium maltaromaticum CM22 strain isolated from salmon (Salmo salar).</title>
        <authorList>
            <person name="Gonzalez-Gragera E."/>
            <person name="Garcia-Lopez J.D."/>
            <person name="Teso-Perez C."/>
            <person name="Gimenez-Hernandez I."/>
            <person name="Peralta-Sanchez J.M."/>
            <person name="Valdivia E."/>
            <person name="Montalban-Lopez M."/>
            <person name="Martin-Platero A.M."/>
            <person name="Banos A."/>
            <person name="Martinez-Bueno M."/>
        </authorList>
    </citation>
    <scope>NUCLEOTIDE SEQUENCE</scope>
    <source>
        <strain evidence="1">CM22</strain>
    </source>
</reference>
<evidence type="ECO:0000313" key="2">
    <source>
        <dbReference type="Proteomes" id="UP001290462"/>
    </source>
</evidence>
<proteinExistence type="predicted"/>
<dbReference type="AlphaFoldDB" id="A0AAW9K4E5"/>
<gene>
    <name evidence="1" type="ORF">RAK27_18575</name>
</gene>